<dbReference type="Proteomes" id="UP000215914">
    <property type="component" value="Unassembled WGS sequence"/>
</dbReference>
<evidence type="ECO:0000313" key="3">
    <source>
        <dbReference type="Proteomes" id="UP000215914"/>
    </source>
</evidence>
<dbReference type="Pfam" id="PF16594">
    <property type="entry name" value="ATP-synt_Z"/>
    <property type="match status" value="1"/>
</dbReference>
<keyword evidence="1" id="KW-0812">Transmembrane</keyword>
<comment type="caution">
    <text evidence="2">The sequence shown here is derived from an EMBL/GenBank/DDBJ whole genome shotgun (WGS) entry which is preliminary data.</text>
</comment>
<evidence type="ECO:0000313" key="2">
    <source>
        <dbReference type="EMBL" id="KAF5761615.1"/>
    </source>
</evidence>
<dbReference type="InterPro" id="IPR032238">
    <property type="entry name" value="ATP-synth_Z"/>
</dbReference>
<dbReference type="EMBL" id="MNCJ02000331">
    <property type="protein sequence ID" value="KAF5761615.1"/>
    <property type="molecule type" value="Genomic_DNA"/>
</dbReference>
<dbReference type="AlphaFoldDB" id="A0A9K3DV69"/>
<dbReference type="PANTHER" id="PTHR35165">
    <property type="entry name" value="OS08G0113900 PROTEIN"/>
    <property type="match status" value="1"/>
</dbReference>
<protein>
    <submittedName>
        <fullName evidence="2">ATP-synthase-associated protein</fullName>
    </submittedName>
</protein>
<reference evidence="2" key="1">
    <citation type="journal article" date="2017" name="Nature">
        <title>The sunflower genome provides insights into oil metabolism, flowering and Asterid evolution.</title>
        <authorList>
            <person name="Badouin H."/>
            <person name="Gouzy J."/>
            <person name="Grassa C.J."/>
            <person name="Murat F."/>
            <person name="Staton S.E."/>
            <person name="Cottret L."/>
            <person name="Lelandais-Briere C."/>
            <person name="Owens G.L."/>
            <person name="Carrere S."/>
            <person name="Mayjonade B."/>
            <person name="Legrand L."/>
            <person name="Gill N."/>
            <person name="Kane N.C."/>
            <person name="Bowers J.E."/>
            <person name="Hubner S."/>
            <person name="Bellec A."/>
            <person name="Berard A."/>
            <person name="Berges H."/>
            <person name="Blanchet N."/>
            <person name="Boniface M.C."/>
            <person name="Brunel D."/>
            <person name="Catrice O."/>
            <person name="Chaidir N."/>
            <person name="Claudel C."/>
            <person name="Donnadieu C."/>
            <person name="Faraut T."/>
            <person name="Fievet G."/>
            <person name="Helmstetter N."/>
            <person name="King M."/>
            <person name="Knapp S.J."/>
            <person name="Lai Z."/>
            <person name="Le Paslier M.C."/>
            <person name="Lippi Y."/>
            <person name="Lorenzon L."/>
            <person name="Mandel J.R."/>
            <person name="Marage G."/>
            <person name="Marchand G."/>
            <person name="Marquand E."/>
            <person name="Bret-Mestries E."/>
            <person name="Morien E."/>
            <person name="Nambeesan S."/>
            <person name="Nguyen T."/>
            <person name="Pegot-Espagnet P."/>
            <person name="Pouilly N."/>
            <person name="Raftis F."/>
            <person name="Sallet E."/>
            <person name="Schiex T."/>
            <person name="Thomas J."/>
            <person name="Vandecasteele C."/>
            <person name="Vares D."/>
            <person name="Vear F."/>
            <person name="Vautrin S."/>
            <person name="Crespi M."/>
            <person name="Mangin B."/>
            <person name="Burke J.M."/>
            <person name="Salse J."/>
            <person name="Munos S."/>
            <person name="Vincourt P."/>
            <person name="Rieseberg L.H."/>
            <person name="Langlade N.B."/>
        </authorList>
    </citation>
    <scope>NUCLEOTIDE SEQUENCE</scope>
    <source>
        <tissue evidence="2">Leaves</tissue>
    </source>
</reference>
<feature type="transmembrane region" description="Helical" evidence="1">
    <location>
        <begin position="48"/>
        <end position="69"/>
    </location>
</feature>
<keyword evidence="1" id="KW-1133">Transmembrane helix</keyword>
<keyword evidence="3" id="KW-1185">Reference proteome</keyword>
<organism evidence="2 3">
    <name type="scientific">Helianthus annuus</name>
    <name type="common">Common sunflower</name>
    <dbReference type="NCBI Taxonomy" id="4232"/>
    <lineage>
        <taxon>Eukaryota</taxon>
        <taxon>Viridiplantae</taxon>
        <taxon>Streptophyta</taxon>
        <taxon>Embryophyta</taxon>
        <taxon>Tracheophyta</taxon>
        <taxon>Spermatophyta</taxon>
        <taxon>Magnoliopsida</taxon>
        <taxon>eudicotyledons</taxon>
        <taxon>Gunneridae</taxon>
        <taxon>Pentapetalae</taxon>
        <taxon>asterids</taxon>
        <taxon>campanulids</taxon>
        <taxon>Asterales</taxon>
        <taxon>Asteraceae</taxon>
        <taxon>Asteroideae</taxon>
        <taxon>Heliantheae alliance</taxon>
        <taxon>Heliantheae</taxon>
        <taxon>Helianthus</taxon>
    </lineage>
</organism>
<reference evidence="2" key="2">
    <citation type="submission" date="2020-06" db="EMBL/GenBank/DDBJ databases">
        <title>Helianthus annuus Genome sequencing and assembly Release 2.</title>
        <authorList>
            <person name="Gouzy J."/>
            <person name="Langlade N."/>
            <person name="Munos S."/>
        </authorList>
    </citation>
    <scope>NUCLEOTIDE SEQUENCE</scope>
    <source>
        <tissue evidence="2">Leaves</tissue>
    </source>
</reference>
<feature type="transmembrane region" description="Helical" evidence="1">
    <location>
        <begin position="16"/>
        <end position="36"/>
    </location>
</feature>
<keyword evidence="1" id="KW-0472">Membrane</keyword>
<sequence length="81" mass="8915">MGSSEKETKAKTMKGLIAFCGSFLITMVGGFVLLLWEIKYHPSNSQLWMVPFGLIMFLTPVLACLAVFISDAFTPTNSQHA</sequence>
<dbReference type="Gramene" id="mRNA:HanXRQr2_Chr16g0767151">
    <property type="protein sequence ID" value="CDS:HanXRQr2_Chr16g0767151.1"/>
    <property type="gene ID" value="HanXRQr2_Chr16g0767151"/>
</dbReference>
<accession>A0A9K3DV69</accession>
<name>A0A9K3DV69_HELAN</name>
<dbReference type="PANTHER" id="PTHR35165:SF1">
    <property type="entry name" value="OS04G0577375 PROTEIN"/>
    <property type="match status" value="1"/>
</dbReference>
<gene>
    <name evidence="2" type="ORF">HanXRQr2_Chr16g0767151</name>
</gene>
<evidence type="ECO:0000256" key="1">
    <source>
        <dbReference type="SAM" id="Phobius"/>
    </source>
</evidence>
<proteinExistence type="predicted"/>